<protein>
    <submittedName>
        <fullName evidence="1">Rv3235 family protein</fullName>
    </submittedName>
</protein>
<evidence type="ECO:0000313" key="1">
    <source>
        <dbReference type="EMBL" id="MFC5907782.1"/>
    </source>
</evidence>
<sequence>MHTPPRSVRVGRLHSLSARRQAQPFPSCTRDNRIARAYAQQLVEFLHGKRALHQIARLTTDDIRADLNQLIRRRWLQQPALGNVFDYTPCPRVLEVSAMVHEGERVHPLAFRLELRKPRRSLPESWIFTALRTPF</sequence>
<organism evidence="1 2">
    <name type="scientific">Streptacidiphilus monticola</name>
    <dbReference type="NCBI Taxonomy" id="2161674"/>
    <lineage>
        <taxon>Bacteria</taxon>
        <taxon>Bacillati</taxon>
        <taxon>Actinomycetota</taxon>
        <taxon>Actinomycetes</taxon>
        <taxon>Kitasatosporales</taxon>
        <taxon>Streptomycetaceae</taxon>
        <taxon>Streptacidiphilus</taxon>
    </lineage>
</organism>
<proteinExistence type="predicted"/>
<dbReference type="RefSeq" id="WP_380582555.1">
    <property type="nucleotide sequence ID" value="NZ_JBHSQJ010000042.1"/>
</dbReference>
<dbReference type="Pfam" id="PF20060">
    <property type="entry name" value="DUF6459"/>
    <property type="match status" value="1"/>
</dbReference>
<dbReference type="EMBL" id="JBHSQJ010000042">
    <property type="protein sequence ID" value="MFC5907782.1"/>
    <property type="molecule type" value="Genomic_DNA"/>
</dbReference>
<name>A0ABW1G0W3_9ACTN</name>
<dbReference type="InterPro" id="IPR045596">
    <property type="entry name" value="DUF6459"/>
</dbReference>
<accession>A0ABW1G0W3</accession>
<reference evidence="2" key="1">
    <citation type="journal article" date="2019" name="Int. J. Syst. Evol. Microbiol.">
        <title>The Global Catalogue of Microorganisms (GCM) 10K type strain sequencing project: providing services to taxonomists for standard genome sequencing and annotation.</title>
        <authorList>
            <consortium name="The Broad Institute Genomics Platform"/>
            <consortium name="The Broad Institute Genome Sequencing Center for Infectious Disease"/>
            <person name="Wu L."/>
            <person name="Ma J."/>
        </authorList>
    </citation>
    <scope>NUCLEOTIDE SEQUENCE [LARGE SCALE GENOMIC DNA]</scope>
    <source>
        <strain evidence="2">JCM 4816</strain>
    </source>
</reference>
<comment type="caution">
    <text evidence="1">The sequence shown here is derived from an EMBL/GenBank/DDBJ whole genome shotgun (WGS) entry which is preliminary data.</text>
</comment>
<keyword evidence="2" id="KW-1185">Reference proteome</keyword>
<gene>
    <name evidence="1" type="ORF">ACFP3V_11195</name>
</gene>
<dbReference type="Proteomes" id="UP001596174">
    <property type="component" value="Unassembled WGS sequence"/>
</dbReference>
<evidence type="ECO:0000313" key="2">
    <source>
        <dbReference type="Proteomes" id="UP001596174"/>
    </source>
</evidence>